<evidence type="ECO:0000313" key="2">
    <source>
        <dbReference type="EMBL" id="QGW81214.1"/>
    </source>
</evidence>
<evidence type="ECO:0000313" key="3">
    <source>
        <dbReference type="Proteomes" id="UP000425817"/>
    </source>
</evidence>
<dbReference type="SUPFAM" id="SSF51161">
    <property type="entry name" value="Trimeric LpxA-like enzymes"/>
    <property type="match status" value="1"/>
</dbReference>
<dbReference type="OrthoDB" id="9803036at2"/>
<organism evidence="2 3">
    <name type="scientific">Variovorax paradoxus</name>
    <dbReference type="NCBI Taxonomy" id="34073"/>
    <lineage>
        <taxon>Bacteria</taxon>
        <taxon>Pseudomonadati</taxon>
        <taxon>Pseudomonadota</taxon>
        <taxon>Betaproteobacteria</taxon>
        <taxon>Burkholderiales</taxon>
        <taxon>Comamonadaceae</taxon>
        <taxon>Variovorax</taxon>
    </lineage>
</organism>
<dbReference type="CDD" id="cd04745">
    <property type="entry name" value="LbH_paaY_like"/>
    <property type="match status" value="1"/>
</dbReference>
<dbReference type="Gene3D" id="2.160.10.10">
    <property type="entry name" value="Hexapeptide repeat proteins"/>
    <property type="match status" value="1"/>
</dbReference>
<dbReference type="InterPro" id="IPR050484">
    <property type="entry name" value="Transf_Hexapept/Carb_Anhydrase"/>
</dbReference>
<evidence type="ECO:0000256" key="1">
    <source>
        <dbReference type="SAM" id="MobiDB-lite"/>
    </source>
</evidence>
<dbReference type="PANTHER" id="PTHR13061">
    <property type="entry name" value="DYNACTIN SUBUNIT P25"/>
    <property type="match status" value="1"/>
</dbReference>
<accession>A0A6I6HDY5</accession>
<dbReference type="AlphaFoldDB" id="A0A6I6HDY5"/>
<reference evidence="2 3" key="1">
    <citation type="submission" date="2019-12" db="EMBL/GenBank/DDBJ databases">
        <title>Hybrid Genome Assemblies of two High G+C Isolates from Undergraduate Microbiology Courses.</title>
        <authorList>
            <person name="Ne Ville C.J."/>
            <person name="Enright D."/>
            <person name="Hernandez I."/>
            <person name="Dodsworth J."/>
            <person name="Orwin P.M."/>
        </authorList>
    </citation>
    <scope>NUCLEOTIDE SEQUENCE [LARGE SCALE GENOMIC DNA]</scope>
    <source>
        <strain evidence="2 3">CSUSB</strain>
    </source>
</reference>
<dbReference type="RefSeq" id="WP_157612656.1">
    <property type="nucleotide sequence ID" value="NZ_CP046622.1"/>
</dbReference>
<dbReference type="PANTHER" id="PTHR13061:SF29">
    <property type="entry name" value="GAMMA CARBONIC ANHYDRASE-LIKE 1, MITOCHONDRIAL-RELATED"/>
    <property type="match status" value="1"/>
</dbReference>
<dbReference type="InterPro" id="IPR011004">
    <property type="entry name" value="Trimer_LpxA-like_sf"/>
</dbReference>
<proteinExistence type="predicted"/>
<sequence length="200" mass="21257">MPSYSIDGVIPVVDPTAYVHPSAVLIGDVIVGANCYVGPCASLRGDFGRIVLEEGSNVQDHCCIHGFPDQDTVVEVNGHIGHGAILHSCIVRRDALVGMNAVVMDEAEIGEQAIVAACAFVPAGMKVPARSLVAGIPAKVKKMLSEEEIAWKLEGTQTYQALTVRSLASLHEVAPLRQMEPGRPRLPASDVRSLIATRRG</sequence>
<dbReference type="Proteomes" id="UP000425817">
    <property type="component" value="Chromosome"/>
</dbReference>
<gene>
    <name evidence="2" type="ORF">GOQ09_06300</name>
</gene>
<name>A0A6I6HDY5_VARPD</name>
<protein>
    <submittedName>
        <fullName evidence="2">Phenylacetic acid degradation protein PaaY</fullName>
    </submittedName>
</protein>
<feature type="region of interest" description="Disordered" evidence="1">
    <location>
        <begin position="181"/>
        <end position="200"/>
    </location>
</feature>
<dbReference type="EMBL" id="CP046622">
    <property type="protein sequence ID" value="QGW81214.1"/>
    <property type="molecule type" value="Genomic_DNA"/>
</dbReference>